<keyword evidence="5 6" id="KW-0472">Membrane</keyword>
<dbReference type="GO" id="GO:0140359">
    <property type="term" value="F:ABC-type transporter activity"/>
    <property type="evidence" value="ECO:0007669"/>
    <property type="project" value="InterPro"/>
</dbReference>
<dbReference type="AlphaFoldDB" id="A0A978VVR6"/>
<comment type="subcellular location">
    <subcellularLocation>
        <location evidence="1">Membrane</location>
        <topology evidence="1">Multi-pass membrane protein</topology>
    </subcellularLocation>
</comment>
<dbReference type="GO" id="GO:0016887">
    <property type="term" value="F:ATP hydrolysis activity"/>
    <property type="evidence" value="ECO:0007669"/>
    <property type="project" value="InterPro"/>
</dbReference>
<evidence type="ECO:0000259" key="8">
    <source>
        <dbReference type="Pfam" id="PF01061"/>
    </source>
</evidence>
<evidence type="ECO:0000256" key="4">
    <source>
        <dbReference type="ARBA" id="ARBA00022989"/>
    </source>
</evidence>
<evidence type="ECO:0008006" key="11">
    <source>
        <dbReference type="Google" id="ProtNLM"/>
    </source>
</evidence>
<dbReference type="GO" id="GO:0005524">
    <property type="term" value="F:ATP binding"/>
    <property type="evidence" value="ECO:0007669"/>
    <property type="project" value="InterPro"/>
</dbReference>
<sequence length="805" mass="90757">MPGSITLLLGPPGSGKSSLLEILEGRVKENKNSMMKGSVMYNDKDTSDICLTRLIAYITTFHFYLFGKLNEFARDCTQGCTQGLRQENFTPQMRKFFAQALVEGQNPFLEYVLETLNLKQIEHKLTGEGISDTDRQRLTTAELALGTYSVMLYDQPFSGSDLAATYDLVDTIRAISRIQQSLAIMSLTQLYIKPSHVESSGFLEGIAGEDGSQYIAPEATSYTLEELVECYRASDHYKDIMRIVHEDEVKHIYWVESEAELGFSLKTPSKYYCPVLPTEKPLYYTNSNGCMVVELVVSKISNKVGHPGGIESTGRVQVGDLVTAISTINDEMQYLSVGTKNMQHKQTSHAYSMLKRAQGRICLQVERYREEEDEYQAQWEQFQRPFVQTWWKSTRTLINRQIKITKRLHSLIKLRLLQAIVLGLLAGTLFYKLGGEYNQQKMNSIRALGYVSTMTIMLINLVQLPVYMLQRPIFNKHRNQRFFRTSSYIVANGIVNLPQTLLEALSYTLSVHFFAGLSLAGHGGPLFEYLVLFFLVAYFGSSVFFLLSTISSIPEVGNALADSSLNDNVVSLTEALTQAVSISEVTWSTCFNLPTLQWLCDLPIQYTNILEMAYLYAERPWLPFAILLGWIVLANLLTLLGLKKIDFTGMSPGLPHLKNSPLLWTTNFKERLQQDDNSGGVEKWIEDFRVDLERKGLGIPVKPVTLLFEELSFSRYDGGTKKNTSVFNYVTGYARPRTMLALLGGSKRSKTTLLKCLAGRIPLTGSIRGNLQANGIKISATFSRLTGYVEKLDAHQHYLSLRESL</sequence>
<protein>
    <recommendedName>
        <fullName evidence="11">ABC transporter domain-containing protein</fullName>
    </recommendedName>
</protein>
<feature type="transmembrane region" description="Helical" evidence="6">
    <location>
        <begin position="416"/>
        <end position="435"/>
    </location>
</feature>
<dbReference type="InterPro" id="IPR013525">
    <property type="entry name" value="ABC2_TM"/>
</dbReference>
<dbReference type="EMBL" id="JAEACU010000002">
    <property type="protein sequence ID" value="KAH7542911.1"/>
    <property type="molecule type" value="Genomic_DNA"/>
</dbReference>
<keyword evidence="4 6" id="KW-1133">Transmembrane helix</keyword>
<dbReference type="InterPro" id="IPR027417">
    <property type="entry name" value="P-loop_NTPase"/>
</dbReference>
<dbReference type="Proteomes" id="UP000813462">
    <property type="component" value="Unassembled WGS sequence"/>
</dbReference>
<reference evidence="9" key="1">
    <citation type="journal article" date="2021" name="Front. Plant Sci.">
        <title>Chromosome-Scale Genome Assembly for Chinese Sour Jujube and Insights Into Its Genome Evolution and Domestication Signature.</title>
        <authorList>
            <person name="Shen L.-Y."/>
            <person name="Luo H."/>
            <person name="Wang X.-L."/>
            <person name="Wang X.-M."/>
            <person name="Qiu X.-J."/>
            <person name="Liu H."/>
            <person name="Zhou S.-S."/>
            <person name="Jia K.-H."/>
            <person name="Nie S."/>
            <person name="Bao Y.-T."/>
            <person name="Zhang R.-G."/>
            <person name="Yun Q.-Z."/>
            <person name="Chai Y.-H."/>
            <person name="Lu J.-Y."/>
            <person name="Li Y."/>
            <person name="Zhao S.-W."/>
            <person name="Mao J.-F."/>
            <person name="Jia S.-G."/>
            <person name="Mao Y.-M."/>
        </authorList>
    </citation>
    <scope>NUCLEOTIDE SEQUENCE</scope>
    <source>
        <strain evidence="9">AT0</strain>
        <tissue evidence="9">Leaf</tissue>
    </source>
</reference>
<accession>A0A978VVR6</accession>
<dbReference type="InterPro" id="IPR003439">
    <property type="entry name" value="ABC_transporter-like_ATP-bd"/>
</dbReference>
<evidence type="ECO:0000256" key="2">
    <source>
        <dbReference type="ARBA" id="ARBA00022448"/>
    </source>
</evidence>
<proteinExistence type="predicted"/>
<keyword evidence="3 6" id="KW-0812">Transmembrane</keyword>
<evidence type="ECO:0000256" key="5">
    <source>
        <dbReference type="ARBA" id="ARBA00023136"/>
    </source>
</evidence>
<dbReference type="Pfam" id="PF00005">
    <property type="entry name" value="ABC_tran"/>
    <property type="match status" value="1"/>
</dbReference>
<comment type="caution">
    <text evidence="9">The sequence shown here is derived from an EMBL/GenBank/DDBJ whole genome shotgun (WGS) entry which is preliminary data.</text>
</comment>
<evidence type="ECO:0000256" key="6">
    <source>
        <dbReference type="SAM" id="Phobius"/>
    </source>
</evidence>
<dbReference type="SUPFAM" id="SSF52540">
    <property type="entry name" value="P-loop containing nucleoside triphosphate hydrolases"/>
    <property type="match status" value="1"/>
</dbReference>
<evidence type="ECO:0000313" key="9">
    <source>
        <dbReference type="EMBL" id="KAH7542911.1"/>
    </source>
</evidence>
<evidence type="ECO:0000256" key="3">
    <source>
        <dbReference type="ARBA" id="ARBA00022692"/>
    </source>
</evidence>
<organism evidence="9 10">
    <name type="scientific">Ziziphus jujuba var. spinosa</name>
    <dbReference type="NCBI Taxonomy" id="714518"/>
    <lineage>
        <taxon>Eukaryota</taxon>
        <taxon>Viridiplantae</taxon>
        <taxon>Streptophyta</taxon>
        <taxon>Embryophyta</taxon>
        <taxon>Tracheophyta</taxon>
        <taxon>Spermatophyta</taxon>
        <taxon>Magnoliopsida</taxon>
        <taxon>eudicotyledons</taxon>
        <taxon>Gunneridae</taxon>
        <taxon>Pentapetalae</taxon>
        <taxon>rosids</taxon>
        <taxon>fabids</taxon>
        <taxon>Rosales</taxon>
        <taxon>Rhamnaceae</taxon>
        <taxon>Paliureae</taxon>
        <taxon>Ziziphus</taxon>
    </lineage>
</organism>
<gene>
    <name evidence="9" type="ORF">FEM48_Zijuj02G0125400</name>
</gene>
<feature type="domain" description="ABC transporter" evidence="7">
    <location>
        <begin position="2"/>
        <end position="157"/>
    </location>
</feature>
<feature type="domain" description="ABC-2 type transporter transmembrane" evidence="8">
    <location>
        <begin position="394"/>
        <end position="559"/>
    </location>
</feature>
<dbReference type="Pfam" id="PF01061">
    <property type="entry name" value="ABC2_membrane"/>
    <property type="match status" value="1"/>
</dbReference>
<evidence type="ECO:0000256" key="1">
    <source>
        <dbReference type="ARBA" id="ARBA00004141"/>
    </source>
</evidence>
<feature type="transmembrane region" description="Helical" evidence="6">
    <location>
        <begin position="621"/>
        <end position="642"/>
    </location>
</feature>
<feature type="transmembrane region" description="Helical" evidence="6">
    <location>
        <begin position="447"/>
        <end position="469"/>
    </location>
</feature>
<evidence type="ECO:0000259" key="7">
    <source>
        <dbReference type="Pfam" id="PF00005"/>
    </source>
</evidence>
<dbReference type="GO" id="GO:0005886">
    <property type="term" value="C:plasma membrane"/>
    <property type="evidence" value="ECO:0007669"/>
    <property type="project" value="UniProtKB-ARBA"/>
</dbReference>
<keyword evidence="2" id="KW-0813">Transport</keyword>
<feature type="transmembrane region" description="Helical" evidence="6">
    <location>
        <begin position="529"/>
        <end position="550"/>
    </location>
</feature>
<evidence type="ECO:0000313" key="10">
    <source>
        <dbReference type="Proteomes" id="UP000813462"/>
    </source>
</evidence>
<dbReference type="PANTHER" id="PTHR19241">
    <property type="entry name" value="ATP-BINDING CASSETTE TRANSPORTER"/>
    <property type="match status" value="1"/>
</dbReference>
<name>A0A978VVR6_ZIZJJ</name>
<dbReference type="Gene3D" id="3.40.50.300">
    <property type="entry name" value="P-loop containing nucleotide triphosphate hydrolases"/>
    <property type="match status" value="2"/>
</dbReference>